<dbReference type="RefSeq" id="WP_065576838.1">
    <property type="nucleotide sequence ID" value="NZ_JBNGCH010000512.1"/>
</dbReference>
<evidence type="ECO:0000313" key="12">
    <source>
        <dbReference type="EMBL" id="OCH75753.1"/>
    </source>
</evidence>
<gene>
    <name evidence="12" type="ORF">A6E14_10550</name>
</gene>
<organism evidence="12 13">
    <name type="scientific">Vibrio genomosp. F10</name>
    <dbReference type="NCBI Taxonomy" id="723171"/>
    <lineage>
        <taxon>Bacteria</taxon>
        <taxon>Pseudomonadati</taxon>
        <taxon>Pseudomonadota</taxon>
        <taxon>Gammaproteobacteria</taxon>
        <taxon>Vibrionales</taxon>
        <taxon>Vibrionaceae</taxon>
        <taxon>Vibrio</taxon>
    </lineage>
</organism>
<evidence type="ECO:0000256" key="2">
    <source>
        <dbReference type="ARBA" id="ARBA00004746"/>
    </source>
</evidence>
<evidence type="ECO:0000259" key="11">
    <source>
        <dbReference type="Pfam" id="PF00155"/>
    </source>
</evidence>
<keyword evidence="7 9" id="KW-0663">Pyridoxal phosphate</keyword>
<comment type="pathway">
    <text evidence="2 10">Cofactor biosynthesis; biotin biosynthesis.</text>
</comment>
<dbReference type="InterPro" id="IPR001917">
    <property type="entry name" value="Aminotrans_II_pyridoxalP_BS"/>
</dbReference>
<evidence type="ECO:0000313" key="13">
    <source>
        <dbReference type="Proteomes" id="UP000093173"/>
    </source>
</evidence>
<dbReference type="InterPro" id="IPR050087">
    <property type="entry name" value="AON_synthase_class-II"/>
</dbReference>
<dbReference type="InterPro" id="IPR004839">
    <property type="entry name" value="Aminotransferase_I/II_large"/>
</dbReference>
<evidence type="ECO:0000256" key="1">
    <source>
        <dbReference type="ARBA" id="ARBA00001933"/>
    </source>
</evidence>
<dbReference type="Pfam" id="PF00155">
    <property type="entry name" value="Aminotran_1_2"/>
    <property type="match status" value="1"/>
</dbReference>
<name>A0A1B9QYJ4_9VIBR</name>
<dbReference type="InterPro" id="IPR004723">
    <property type="entry name" value="AONS_Archaea/Proteobacteria"/>
</dbReference>
<keyword evidence="6" id="KW-0093">Biotin biosynthesis</keyword>
<evidence type="ECO:0000256" key="9">
    <source>
        <dbReference type="PIRSR" id="PIRSR604723-51"/>
    </source>
</evidence>
<dbReference type="GO" id="GO:0008710">
    <property type="term" value="F:8-amino-7-oxononanoate synthase activity"/>
    <property type="evidence" value="ECO:0007669"/>
    <property type="project" value="UniProtKB-UniRule"/>
</dbReference>
<comment type="catalytic activity">
    <reaction evidence="8 10">
        <text>6-carboxyhexanoyl-[ACP] + L-alanine + H(+) = (8S)-8-amino-7-oxononanoate + holo-[ACP] + CO2</text>
        <dbReference type="Rhea" id="RHEA:42288"/>
        <dbReference type="Rhea" id="RHEA-COMP:9685"/>
        <dbReference type="Rhea" id="RHEA-COMP:9955"/>
        <dbReference type="ChEBI" id="CHEBI:15378"/>
        <dbReference type="ChEBI" id="CHEBI:16526"/>
        <dbReference type="ChEBI" id="CHEBI:57972"/>
        <dbReference type="ChEBI" id="CHEBI:64479"/>
        <dbReference type="ChEBI" id="CHEBI:78846"/>
        <dbReference type="ChEBI" id="CHEBI:149468"/>
        <dbReference type="EC" id="2.3.1.47"/>
    </reaction>
</comment>
<comment type="cofactor">
    <cofactor evidence="1 9 10">
        <name>pyridoxal 5'-phosphate</name>
        <dbReference type="ChEBI" id="CHEBI:597326"/>
    </cofactor>
</comment>
<dbReference type="EMBL" id="MAJZ01000512">
    <property type="protein sequence ID" value="OCH75753.1"/>
    <property type="molecule type" value="Genomic_DNA"/>
</dbReference>
<protein>
    <recommendedName>
        <fullName evidence="10">8-amino-7-ketopelargonate synthase</fullName>
        <ecNumber evidence="10">2.3.1.47</ecNumber>
    </recommendedName>
</protein>
<accession>A0A1B9QYJ4</accession>
<dbReference type="Proteomes" id="UP000093173">
    <property type="component" value="Unassembled WGS sequence"/>
</dbReference>
<feature type="domain" description="Aminotransferase class I/classII large" evidence="11">
    <location>
        <begin position="43"/>
        <end position="377"/>
    </location>
</feature>
<comment type="subunit">
    <text evidence="4 10">Homodimer.</text>
</comment>
<dbReference type="SUPFAM" id="SSF53383">
    <property type="entry name" value="PLP-dependent transferases"/>
    <property type="match status" value="1"/>
</dbReference>
<comment type="function">
    <text evidence="10">Catalyzes the decarboxylative condensation of pimeloyl-[acyl-carrier protein] and L-alanine to produce 8-amino-7-oxononanoate (AON), [acyl-carrier protein], and carbon dioxide.</text>
</comment>
<comment type="similarity">
    <text evidence="3 10">Belongs to the class-II pyridoxal-phosphate-dependent aminotransferase family. BioF subfamily.</text>
</comment>
<dbReference type="GO" id="GO:0009102">
    <property type="term" value="P:biotin biosynthetic process"/>
    <property type="evidence" value="ECO:0007669"/>
    <property type="project" value="UniProtKB-UniRule"/>
</dbReference>
<dbReference type="Gene3D" id="3.40.640.10">
    <property type="entry name" value="Type I PLP-dependent aspartate aminotransferase-like (Major domain)"/>
    <property type="match status" value="1"/>
</dbReference>
<sequence>MNQGFNSRIEKALHIRRSQSLTRSLLPTLNGNTAELTRNNQRLINFSSNDYLGLANDSELIQAWHKGLDIYGCGSGASPLVTGFTPAHQNFERALCEWLGFERAILFSSGFSANQALLFTLLEKSDVVYQDKLNHASLMEAGMLSPAAMRRFRHNDTDHLASLLKDPMSETANKLVVTEGVFSMDGDKAPLQSISNLIGETAWLAVDDAHGIGVLGDEGKGSCDIHQVKPNILIVTFGKAFGLSGSAILCDSDVGDYLTQFARHHVYSTAIPPAQAYALSHALHMIQTQHWRREKLFNLKSILNDQLSGFEQVIETQTPINPIIIGGCDQALSAAQKLEQLGLGVTAIRAPTVPANMSRLRITLTASHTDNQVKQLTNGLQKILGE</sequence>
<dbReference type="PANTHER" id="PTHR13693">
    <property type="entry name" value="CLASS II AMINOTRANSFERASE/8-AMINO-7-OXONONANOATE SYNTHASE"/>
    <property type="match status" value="1"/>
</dbReference>
<dbReference type="Gene3D" id="3.90.1150.10">
    <property type="entry name" value="Aspartate Aminotransferase, domain 1"/>
    <property type="match status" value="1"/>
</dbReference>
<dbReference type="NCBIfam" id="TIGR00858">
    <property type="entry name" value="bioF"/>
    <property type="match status" value="1"/>
</dbReference>
<dbReference type="PROSITE" id="PS00599">
    <property type="entry name" value="AA_TRANSFER_CLASS_2"/>
    <property type="match status" value="1"/>
</dbReference>
<dbReference type="InterPro" id="IPR015421">
    <property type="entry name" value="PyrdxlP-dep_Trfase_major"/>
</dbReference>
<proteinExistence type="inferred from homology"/>
<keyword evidence="5 10" id="KW-0808">Transferase</keyword>
<evidence type="ECO:0000256" key="8">
    <source>
        <dbReference type="ARBA" id="ARBA00047715"/>
    </source>
</evidence>
<dbReference type="InterPro" id="IPR015424">
    <property type="entry name" value="PyrdxlP-dep_Trfase"/>
</dbReference>
<keyword evidence="13" id="KW-1185">Reference proteome</keyword>
<reference evidence="13" key="1">
    <citation type="submission" date="2016-06" db="EMBL/GenBank/DDBJ databases">
        <authorList>
            <person name="Hehemann J.-H."/>
            <person name="Arevalo P."/>
            <person name="Datta M.S."/>
            <person name="Polz M.F."/>
        </authorList>
    </citation>
    <scope>NUCLEOTIDE SEQUENCE [LARGE SCALE GENOMIC DNA]</scope>
    <source>
        <strain evidence="13">9CSC122</strain>
    </source>
</reference>
<evidence type="ECO:0000256" key="3">
    <source>
        <dbReference type="ARBA" id="ARBA00010008"/>
    </source>
</evidence>
<dbReference type="EC" id="2.3.1.47" evidence="10"/>
<dbReference type="AlphaFoldDB" id="A0A1B9QYJ4"/>
<evidence type="ECO:0000256" key="7">
    <source>
        <dbReference type="ARBA" id="ARBA00022898"/>
    </source>
</evidence>
<dbReference type="GO" id="GO:0030170">
    <property type="term" value="F:pyridoxal phosphate binding"/>
    <property type="evidence" value="ECO:0007669"/>
    <property type="project" value="InterPro"/>
</dbReference>
<evidence type="ECO:0000256" key="5">
    <source>
        <dbReference type="ARBA" id="ARBA00022679"/>
    </source>
</evidence>
<evidence type="ECO:0000256" key="10">
    <source>
        <dbReference type="RuleBase" id="RU003693"/>
    </source>
</evidence>
<dbReference type="PANTHER" id="PTHR13693:SF100">
    <property type="entry name" value="8-AMINO-7-OXONONANOATE SYNTHASE"/>
    <property type="match status" value="1"/>
</dbReference>
<evidence type="ECO:0000256" key="4">
    <source>
        <dbReference type="ARBA" id="ARBA00011738"/>
    </source>
</evidence>
<evidence type="ECO:0000256" key="6">
    <source>
        <dbReference type="ARBA" id="ARBA00022756"/>
    </source>
</evidence>
<dbReference type="InterPro" id="IPR015422">
    <property type="entry name" value="PyrdxlP-dep_Trfase_small"/>
</dbReference>
<dbReference type="UniPathway" id="UPA00078"/>
<feature type="modified residue" description="N6-(pyridoxal phosphate)lysine" evidence="9">
    <location>
        <position position="239"/>
    </location>
</feature>
<comment type="caution">
    <text evidence="12">The sequence shown here is derived from an EMBL/GenBank/DDBJ whole genome shotgun (WGS) entry which is preliminary data.</text>
</comment>